<dbReference type="Proteomes" id="UP000326857">
    <property type="component" value="Unassembled WGS sequence"/>
</dbReference>
<reference evidence="5 6" key="1">
    <citation type="submission" date="2019-09" db="EMBL/GenBank/DDBJ databases">
        <authorList>
            <person name="Dittami M. S."/>
        </authorList>
    </citation>
    <scope>NUCLEOTIDE SEQUENCE [LARGE SCALE GENOMIC DNA]</scope>
    <source>
        <strain evidence="5">SPHINGO391</strain>
    </source>
</reference>
<keyword evidence="1" id="KW-0805">Transcription regulation</keyword>
<evidence type="ECO:0000256" key="1">
    <source>
        <dbReference type="ARBA" id="ARBA00023015"/>
    </source>
</evidence>
<dbReference type="Pfam" id="PF00717">
    <property type="entry name" value="Peptidase_S24"/>
    <property type="match status" value="1"/>
</dbReference>
<keyword evidence="3" id="KW-0804">Transcription</keyword>
<dbReference type="CDD" id="cd00093">
    <property type="entry name" value="HTH_XRE"/>
    <property type="match status" value="1"/>
</dbReference>
<proteinExistence type="predicted"/>
<dbReference type="PANTHER" id="PTHR40661:SF3">
    <property type="entry name" value="FELS-1 PROPHAGE TRANSCRIPTIONAL REGULATOR"/>
    <property type="match status" value="1"/>
</dbReference>
<feature type="domain" description="HTH cro/C1-type" evidence="4">
    <location>
        <begin position="6"/>
        <end position="39"/>
    </location>
</feature>
<dbReference type="InterPro" id="IPR036286">
    <property type="entry name" value="LexA/Signal_pep-like_sf"/>
</dbReference>
<dbReference type="PANTHER" id="PTHR40661">
    <property type="match status" value="1"/>
</dbReference>
<keyword evidence="2" id="KW-0238">DNA-binding</keyword>
<organism evidence="5 6">
    <name type="scientific">Sphingomonas aurantiaca</name>
    <dbReference type="NCBI Taxonomy" id="185949"/>
    <lineage>
        <taxon>Bacteria</taxon>
        <taxon>Pseudomonadati</taxon>
        <taxon>Pseudomonadota</taxon>
        <taxon>Alphaproteobacteria</taxon>
        <taxon>Sphingomonadales</taxon>
        <taxon>Sphingomonadaceae</taxon>
        <taxon>Sphingomonas</taxon>
    </lineage>
</organism>
<dbReference type="InterPro" id="IPR001387">
    <property type="entry name" value="Cro/C1-type_HTH"/>
</dbReference>
<evidence type="ECO:0000256" key="2">
    <source>
        <dbReference type="ARBA" id="ARBA00023125"/>
    </source>
</evidence>
<dbReference type="Gene3D" id="2.10.109.10">
    <property type="entry name" value="Umud Fragment, subunit A"/>
    <property type="match status" value="1"/>
</dbReference>
<name>A0A5E7ZTK9_9SPHN</name>
<dbReference type="AlphaFoldDB" id="A0A5E7ZTK9"/>
<evidence type="ECO:0000313" key="6">
    <source>
        <dbReference type="Proteomes" id="UP000326857"/>
    </source>
</evidence>
<protein>
    <recommendedName>
        <fullName evidence="4">HTH cro/C1-type domain-containing protein</fullName>
    </recommendedName>
</protein>
<evidence type="ECO:0000313" key="5">
    <source>
        <dbReference type="EMBL" id="VVT20465.1"/>
    </source>
</evidence>
<dbReference type="SUPFAM" id="SSF47413">
    <property type="entry name" value="lambda repressor-like DNA-binding domains"/>
    <property type="match status" value="1"/>
</dbReference>
<dbReference type="CDD" id="cd06529">
    <property type="entry name" value="S24_LexA-like"/>
    <property type="match status" value="1"/>
</dbReference>
<sequence length="192" mass="20930">MEIAEIRELMRAKGYDQSDLANLLGIDPSAVSKRLTGKRPFKHTEMVKTQAWLLGSAPATELGGETVRMLPIIGQVAAGSWKEAVQQPSGHLPLAASTAPQNGVVLVVQGDSMDLEIEDGGMVVVDTDDKALYPGHLFVVLNEHGETTFKQFENDPARLVPRSTNKSHRPIQIGDGQAFTVMGRVTALYRRR</sequence>
<dbReference type="SUPFAM" id="SSF51306">
    <property type="entry name" value="LexA/Signal peptidase"/>
    <property type="match status" value="1"/>
</dbReference>
<dbReference type="EMBL" id="CABVLI010000042">
    <property type="protein sequence ID" value="VVT20465.1"/>
    <property type="molecule type" value="Genomic_DNA"/>
</dbReference>
<evidence type="ECO:0000256" key="3">
    <source>
        <dbReference type="ARBA" id="ARBA00023163"/>
    </source>
</evidence>
<dbReference type="PROSITE" id="PS50943">
    <property type="entry name" value="HTH_CROC1"/>
    <property type="match status" value="1"/>
</dbReference>
<gene>
    <name evidence="5" type="ORF">SPHINGO391_470072</name>
</gene>
<accession>A0A5E7ZTK9</accession>
<dbReference type="InterPro" id="IPR015927">
    <property type="entry name" value="Peptidase_S24_S26A/B/C"/>
</dbReference>
<dbReference type="Gene3D" id="1.10.260.40">
    <property type="entry name" value="lambda repressor-like DNA-binding domains"/>
    <property type="match status" value="1"/>
</dbReference>
<dbReference type="InterPro" id="IPR010982">
    <property type="entry name" value="Lambda_DNA-bd_dom_sf"/>
</dbReference>
<evidence type="ECO:0000259" key="4">
    <source>
        <dbReference type="PROSITE" id="PS50943"/>
    </source>
</evidence>
<dbReference type="Pfam" id="PF01381">
    <property type="entry name" value="HTH_3"/>
    <property type="match status" value="1"/>
</dbReference>
<dbReference type="GO" id="GO:0003677">
    <property type="term" value="F:DNA binding"/>
    <property type="evidence" value="ECO:0007669"/>
    <property type="project" value="UniProtKB-KW"/>
</dbReference>
<dbReference type="InterPro" id="IPR039418">
    <property type="entry name" value="LexA-like"/>
</dbReference>